<evidence type="ECO:0000313" key="2">
    <source>
        <dbReference type="EMBL" id="MFC4981919.1"/>
    </source>
</evidence>
<dbReference type="Proteomes" id="UP001595908">
    <property type="component" value="Unassembled WGS sequence"/>
</dbReference>
<keyword evidence="3" id="KW-1185">Reference proteome</keyword>
<dbReference type="RefSeq" id="WP_033302149.1">
    <property type="nucleotide sequence ID" value="NZ_JBHSJE010000009.1"/>
</dbReference>
<dbReference type="EMBL" id="JBHSJE010000009">
    <property type="protein sequence ID" value="MFC4981919.1"/>
    <property type="molecule type" value="Genomic_DNA"/>
</dbReference>
<dbReference type="GeneID" id="31234719"/>
<comment type="caution">
    <text evidence="2">The sequence shown here is derived from an EMBL/GenBank/DDBJ whole genome shotgun (WGS) entry which is preliminary data.</text>
</comment>
<accession>A0ABV9VGI7</accession>
<evidence type="ECO:0008006" key="4">
    <source>
        <dbReference type="Google" id="ProtNLM"/>
    </source>
</evidence>
<feature type="compositionally biased region" description="Polar residues" evidence="1">
    <location>
        <begin position="1"/>
        <end position="33"/>
    </location>
</feature>
<evidence type="ECO:0000313" key="3">
    <source>
        <dbReference type="Proteomes" id="UP001595908"/>
    </source>
</evidence>
<reference evidence="3" key="1">
    <citation type="journal article" date="2019" name="Int. J. Syst. Evol. Microbiol.">
        <title>The Global Catalogue of Microorganisms (GCM) 10K type strain sequencing project: providing services to taxonomists for standard genome sequencing and annotation.</title>
        <authorList>
            <consortium name="The Broad Institute Genomics Platform"/>
            <consortium name="The Broad Institute Genome Sequencing Center for Infectious Disease"/>
            <person name="Wu L."/>
            <person name="Ma J."/>
        </authorList>
    </citation>
    <scope>NUCLEOTIDE SEQUENCE [LARGE SCALE GENOMIC DNA]</scope>
    <source>
        <strain evidence="3">ICMP 257</strain>
    </source>
</reference>
<name>A0ABV9VGI7_STRAZ</name>
<evidence type="ECO:0000256" key="1">
    <source>
        <dbReference type="SAM" id="MobiDB-lite"/>
    </source>
</evidence>
<proteinExistence type="predicted"/>
<feature type="region of interest" description="Disordered" evidence="1">
    <location>
        <begin position="105"/>
        <end position="177"/>
    </location>
</feature>
<protein>
    <recommendedName>
        <fullName evidence="4">CHAD domain-containing protein</fullName>
    </recommendedName>
</protein>
<sequence>MVRRSQSSNPRSTVVLTSGSDWGTRAAGQSRSSGADLPLPRKQPAKLKALRQTIGVIRTALNAKRWHQARFGLSRAQALVNALPADLTTDERAQLTALRKKFAARNTRAAADARKAKAAALSKRSGGKRSAPKPSAKKSATRKSPEKVSPAPVRELGDRLVNRAALGYGPEAQSRNQ</sequence>
<feature type="compositionally biased region" description="Basic residues" evidence="1">
    <location>
        <begin position="125"/>
        <end position="141"/>
    </location>
</feature>
<gene>
    <name evidence="2" type="ORF">ACFPL4_26865</name>
</gene>
<feature type="region of interest" description="Disordered" evidence="1">
    <location>
        <begin position="1"/>
        <end position="43"/>
    </location>
</feature>
<organism evidence="2 3">
    <name type="scientific">Streptomyces atroolivaceus</name>
    <dbReference type="NCBI Taxonomy" id="66869"/>
    <lineage>
        <taxon>Bacteria</taxon>
        <taxon>Bacillati</taxon>
        <taxon>Actinomycetota</taxon>
        <taxon>Actinomycetes</taxon>
        <taxon>Kitasatosporales</taxon>
        <taxon>Streptomycetaceae</taxon>
        <taxon>Streptomyces</taxon>
    </lineage>
</organism>